<dbReference type="HAMAP" id="MF_00321">
    <property type="entry name" value="GTPase_EngB"/>
    <property type="match status" value="1"/>
</dbReference>
<evidence type="ECO:0000256" key="3">
    <source>
        <dbReference type="ARBA" id="ARBA00022618"/>
    </source>
</evidence>
<keyword evidence="8 10" id="KW-0717">Septation</keyword>
<dbReference type="GO" id="GO:0005525">
    <property type="term" value="F:GTP binding"/>
    <property type="evidence" value="ECO:0007669"/>
    <property type="project" value="UniProtKB-UniRule"/>
</dbReference>
<evidence type="ECO:0000256" key="6">
    <source>
        <dbReference type="ARBA" id="ARBA00022842"/>
    </source>
</evidence>
<comment type="function">
    <text evidence="10">Necessary for normal cell division and for the maintenance of normal septation.</text>
</comment>
<evidence type="ECO:0000256" key="4">
    <source>
        <dbReference type="ARBA" id="ARBA00022723"/>
    </source>
</evidence>
<dbReference type="SUPFAM" id="SSF52540">
    <property type="entry name" value="P-loop containing nucleoside triphosphate hydrolases"/>
    <property type="match status" value="1"/>
</dbReference>
<keyword evidence="9 10" id="KW-0131">Cell cycle</keyword>
<dbReference type="NCBIfam" id="TIGR03598">
    <property type="entry name" value="GTPase_YsxC"/>
    <property type="match status" value="1"/>
</dbReference>
<proteinExistence type="inferred from homology"/>
<reference evidence="12 13" key="1">
    <citation type="submission" date="2016-11" db="EMBL/GenBank/DDBJ databases">
        <authorList>
            <person name="Jaros S."/>
            <person name="Januszkiewicz K."/>
            <person name="Wedrychowicz H."/>
        </authorList>
    </citation>
    <scope>NUCLEOTIDE SEQUENCE [LARGE SCALE GENOMIC DNA]</scope>
    <source>
        <strain evidence="12 13">KHT3</strain>
    </source>
</reference>
<dbReference type="InterPro" id="IPR019987">
    <property type="entry name" value="GTP-bd_ribosome_bio_YsxC"/>
</dbReference>
<evidence type="ECO:0000313" key="13">
    <source>
        <dbReference type="Proteomes" id="UP000184130"/>
    </source>
</evidence>
<evidence type="ECO:0000256" key="8">
    <source>
        <dbReference type="ARBA" id="ARBA00023210"/>
    </source>
</evidence>
<dbReference type="Gene3D" id="3.40.50.300">
    <property type="entry name" value="P-loop containing nucleotide triphosphate hydrolases"/>
    <property type="match status" value="1"/>
</dbReference>
<evidence type="ECO:0000256" key="10">
    <source>
        <dbReference type="HAMAP-Rule" id="MF_00321"/>
    </source>
</evidence>
<organism evidence="12 13">
    <name type="scientific">Xylanibacter ruminicola</name>
    <name type="common">Prevotella ruminicola</name>
    <dbReference type="NCBI Taxonomy" id="839"/>
    <lineage>
        <taxon>Bacteria</taxon>
        <taxon>Pseudomonadati</taxon>
        <taxon>Bacteroidota</taxon>
        <taxon>Bacteroidia</taxon>
        <taxon>Bacteroidales</taxon>
        <taxon>Prevotellaceae</taxon>
        <taxon>Xylanibacter</taxon>
    </lineage>
</organism>
<comment type="cofactor">
    <cofactor evidence="1">
        <name>Mg(2+)</name>
        <dbReference type="ChEBI" id="CHEBI:18420"/>
    </cofactor>
</comment>
<accession>A0A1M6V0H3</accession>
<evidence type="ECO:0000256" key="1">
    <source>
        <dbReference type="ARBA" id="ARBA00001946"/>
    </source>
</evidence>
<dbReference type="InterPro" id="IPR030393">
    <property type="entry name" value="G_ENGB_dom"/>
</dbReference>
<evidence type="ECO:0000256" key="2">
    <source>
        <dbReference type="ARBA" id="ARBA00009638"/>
    </source>
</evidence>
<dbReference type="FunFam" id="3.40.50.300:FF:000098">
    <property type="entry name" value="Probable GTP-binding protein EngB"/>
    <property type="match status" value="1"/>
</dbReference>
<name>A0A1M6V0H3_XYLRU</name>
<keyword evidence="5 10" id="KW-0547">Nucleotide-binding</keyword>
<dbReference type="GO" id="GO:0000917">
    <property type="term" value="P:division septum assembly"/>
    <property type="evidence" value="ECO:0007669"/>
    <property type="project" value="UniProtKB-KW"/>
</dbReference>
<gene>
    <name evidence="10" type="primary">engB</name>
    <name evidence="12" type="ORF">SAMN05216463_11154</name>
</gene>
<dbReference type="AlphaFoldDB" id="A0A1M6V0H3"/>
<dbReference type="Pfam" id="PF01926">
    <property type="entry name" value="MMR_HSR1"/>
    <property type="match status" value="1"/>
</dbReference>
<keyword evidence="6" id="KW-0460">Magnesium</keyword>
<dbReference type="PANTHER" id="PTHR11649:SF13">
    <property type="entry name" value="ENGB-TYPE G DOMAIN-CONTAINING PROTEIN"/>
    <property type="match status" value="1"/>
</dbReference>
<dbReference type="Proteomes" id="UP000184130">
    <property type="component" value="Unassembled WGS sequence"/>
</dbReference>
<sequence>MLRDWKHCFGKTMQRYAYFCEPPNIFVFFSYLCTQNRYIMEIKKAEFTLSAPMESMCPKDTKPEYAFIGRSNVGKSSLINMLTGKKNLAKTSATPGKTLLINHFIINNEWYLVDLPGYGFAKRSKKEIQKLEQMINGYILQREQLVNVFLLIDIRLEAQKIDLEFIEWLGTSSVPFAIIFTKADKLSASKAAQNVAAYKKVLSETWEELPPIFVTSSEKKQGRDEVLDYIEGINNELKNG</sequence>
<dbReference type="CDD" id="cd01876">
    <property type="entry name" value="YihA_EngB"/>
    <property type="match status" value="1"/>
</dbReference>
<evidence type="ECO:0000256" key="5">
    <source>
        <dbReference type="ARBA" id="ARBA00022741"/>
    </source>
</evidence>
<protein>
    <recommendedName>
        <fullName evidence="10">Probable GTP-binding protein EngB</fullName>
    </recommendedName>
</protein>
<evidence type="ECO:0000259" key="11">
    <source>
        <dbReference type="PROSITE" id="PS51706"/>
    </source>
</evidence>
<dbReference type="PROSITE" id="PS51706">
    <property type="entry name" value="G_ENGB"/>
    <property type="match status" value="1"/>
</dbReference>
<dbReference type="EMBL" id="FRBD01000011">
    <property type="protein sequence ID" value="SHK74953.1"/>
    <property type="molecule type" value="Genomic_DNA"/>
</dbReference>
<dbReference type="InterPro" id="IPR027417">
    <property type="entry name" value="P-loop_NTPase"/>
</dbReference>
<evidence type="ECO:0000256" key="7">
    <source>
        <dbReference type="ARBA" id="ARBA00023134"/>
    </source>
</evidence>
<keyword evidence="3 10" id="KW-0132">Cell division</keyword>
<dbReference type="PANTHER" id="PTHR11649">
    <property type="entry name" value="MSS1/TRME-RELATED GTP-BINDING PROTEIN"/>
    <property type="match status" value="1"/>
</dbReference>
<evidence type="ECO:0000313" key="12">
    <source>
        <dbReference type="EMBL" id="SHK74953.1"/>
    </source>
</evidence>
<dbReference type="GO" id="GO:0046872">
    <property type="term" value="F:metal ion binding"/>
    <property type="evidence" value="ECO:0007669"/>
    <property type="project" value="UniProtKB-KW"/>
</dbReference>
<feature type="domain" description="EngB-type G" evidence="11">
    <location>
        <begin position="61"/>
        <end position="236"/>
    </location>
</feature>
<keyword evidence="7 10" id="KW-0342">GTP-binding</keyword>
<evidence type="ECO:0000256" key="9">
    <source>
        <dbReference type="ARBA" id="ARBA00023306"/>
    </source>
</evidence>
<dbReference type="InterPro" id="IPR006073">
    <property type="entry name" value="GTP-bd"/>
</dbReference>
<keyword evidence="4" id="KW-0479">Metal-binding</keyword>
<comment type="similarity">
    <text evidence="2 10">Belongs to the TRAFAC class TrmE-Era-EngA-EngB-Septin-like GTPase superfamily. EngB GTPase family.</text>
</comment>